<dbReference type="RefSeq" id="WP_306828901.1">
    <property type="nucleotide sequence ID" value="NZ_JAUSRA010000001.1"/>
</dbReference>
<evidence type="ECO:0000313" key="1">
    <source>
        <dbReference type="EMBL" id="MDP9793815.1"/>
    </source>
</evidence>
<name>A0ABT9MQX6_9ACTN</name>
<comment type="caution">
    <text evidence="1">The sequence shown here is derived from an EMBL/GenBank/DDBJ whole genome shotgun (WGS) entry which is preliminary data.</text>
</comment>
<sequence length="68" mass="7255">MPVTIRPRPIARLTFATTFVAGECAVELLRPFPPYPGTRVSTGGTDVVVRTPGGAEARHPGSGHRLCR</sequence>
<accession>A0ABT9MQX6</accession>
<evidence type="ECO:0000313" key="2">
    <source>
        <dbReference type="Proteomes" id="UP001240984"/>
    </source>
</evidence>
<organism evidence="1 2">
    <name type="scientific">Catenuloplanes nepalensis</name>
    <dbReference type="NCBI Taxonomy" id="587533"/>
    <lineage>
        <taxon>Bacteria</taxon>
        <taxon>Bacillati</taxon>
        <taxon>Actinomycetota</taxon>
        <taxon>Actinomycetes</taxon>
        <taxon>Micromonosporales</taxon>
        <taxon>Micromonosporaceae</taxon>
        <taxon>Catenuloplanes</taxon>
    </lineage>
</organism>
<dbReference type="EMBL" id="JAUSRA010000001">
    <property type="protein sequence ID" value="MDP9793815.1"/>
    <property type="molecule type" value="Genomic_DNA"/>
</dbReference>
<dbReference type="Proteomes" id="UP001240984">
    <property type="component" value="Unassembled WGS sequence"/>
</dbReference>
<gene>
    <name evidence="1" type="ORF">J2S43_002327</name>
</gene>
<reference evidence="1 2" key="1">
    <citation type="submission" date="2023-07" db="EMBL/GenBank/DDBJ databases">
        <title>Sequencing the genomes of 1000 actinobacteria strains.</title>
        <authorList>
            <person name="Klenk H.-P."/>
        </authorList>
    </citation>
    <scope>NUCLEOTIDE SEQUENCE [LARGE SCALE GENOMIC DNA]</scope>
    <source>
        <strain evidence="1 2">DSM 44710</strain>
    </source>
</reference>
<protein>
    <submittedName>
        <fullName evidence="1">Uncharacterized protein</fullName>
    </submittedName>
</protein>
<keyword evidence="2" id="KW-1185">Reference proteome</keyword>
<proteinExistence type="predicted"/>